<evidence type="ECO:0000256" key="7">
    <source>
        <dbReference type="ARBA" id="ARBA00023326"/>
    </source>
</evidence>
<dbReference type="Pfam" id="PF00704">
    <property type="entry name" value="Glyco_hydro_18"/>
    <property type="match status" value="1"/>
</dbReference>
<dbReference type="PANTHER" id="PTHR11177:SF337">
    <property type="entry name" value="CHITINASE"/>
    <property type="match status" value="1"/>
</dbReference>
<comment type="catalytic activity">
    <reaction evidence="1">
        <text>Random endo-hydrolysis of N-acetyl-beta-D-glucosaminide (1-&gt;4)-beta-linkages in chitin and chitodextrins.</text>
        <dbReference type="EC" id="3.2.1.14"/>
    </reaction>
</comment>
<dbReference type="InterPro" id="IPR050314">
    <property type="entry name" value="Glycosyl_Hydrlase_18"/>
</dbReference>
<dbReference type="InterPro" id="IPR017853">
    <property type="entry name" value="GH"/>
</dbReference>
<dbReference type="GO" id="GO:0005576">
    <property type="term" value="C:extracellular region"/>
    <property type="evidence" value="ECO:0007669"/>
    <property type="project" value="TreeGrafter"/>
</dbReference>
<evidence type="ECO:0000313" key="11">
    <source>
        <dbReference type="EMBL" id="KAF7166683.1"/>
    </source>
</evidence>
<protein>
    <recommendedName>
        <fullName evidence="2">chitinase</fullName>
        <ecNumber evidence="2">3.2.1.14</ecNumber>
    </recommendedName>
</protein>
<keyword evidence="5" id="KW-0119">Carbohydrate metabolism</keyword>
<dbReference type="GO" id="GO:0008061">
    <property type="term" value="F:chitin binding"/>
    <property type="evidence" value="ECO:0007669"/>
    <property type="project" value="InterPro"/>
</dbReference>
<dbReference type="GO" id="GO:0000272">
    <property type="term" value="P:polysaccharide catabolic process"/>
    <property type="evidence" value="ECO:0007669"/>
    <property type="project" value="UniProtKB-KW"/>
</dbReference>
<dbReference type="InterPro" id="IPR011583">
    <property type="entry name" value="Chitinase_II/V-like_cat"/>
</dbReference>
<evidence type="ECO:0000259" key="10">
    <source>
        <dbReference type="PROSITE" id="PS51910"/>
    </source>
</evidence>
<comment type="caution">
    <text evidence="11">The sequence shown here is derived from an EMBL/GenBank/DDBJ whole genome shotgun (WGS) entry which is preliminary data.</text>
</comment>
<dbReference type="SUPFAM" id="SSF51445">
    <property type="entry name" value="(Trans)glycosidases"/>
    <property type="match status" value="1"/>
</dbReference>
<dbReference type="Gene3D" id="3.20.20.80">
    <property type="entry name" value="Glycosidases"/>
    <property type="match status" value="1"/>
</dbReference>
<evidence type="ECO:0000256" key="3">
    <source>
        <dbReference type="ARBA" id="ARBA00022801"/>
    </source>
</evidence>
<dbReference type="GO" id="GO:0006032">
    <property type="term" value="P:chitin catabolic process"/>
    <property type="evidence" value="ECO:0007669"/>
    <property type="project" value="UniProtKB-KW"/>
</dbReference>
<keyword evidence="4" id="KW-0146">Chitin degradation</keyword>
<evidence type="ECO:0000256" key="9">
    <source>
        <dbReference type="RuleBase" id="RU004453"/>
    </source>
</evidence>
<evidence type="ECO:0000256" key="5">
    <source>
        <dbReference type="ARBA" id="ARBA00023277"/>
    </source>
</evidence>
<dbReference type="CDD" id="cd00598">
    <property type="entry name" value="GH18_chitinase-like"/>
    <property type="match status" value="1"/>
</dbReference>
<proteinExistence type="inferred from homology"/>
<dbReference type="SMART" id="SM00636">
    <property type="entry name" value="Glyco_18"/>
    <property type="match status" value="1"/>
</dbReference>
<feature type="domain" description="GH18" evidence="10">
    <location>
        <begin position="21"/>
        <end position="385"/>
    </location>
</feature>
<evidence type="ECO:0000256" key="6">
    <source>
        <dbReference type="ARBA" id="ARBA00023295"/>
    </source>
</evidence>
<dbReference type="EC" id="3.2.1.14" evidence="2"/>
<reference evidence="11" key="1">
    <citation type="submission" date="2020-06" db="EMBL/GenBank/DDBJ databases">
        <title>Draft genome sequences of strains closely related to Aspergillus parafelis and Aspergillus hiratsukae.</title>
        <authorList>
            <person name="Dos Santos R.A.C."/>
            <person name="Rivero-Menendez O."/>
            <person name="Steenwyk J.L."/>
            <person name="Mead M.E."/>
            <person name="Goldman G.H."/>
            <person name="Alastruey-Izquierdo A."/>
            <person name="Rokas A."/>
        </authorList>
    </citation>
    <scope>NUCLEOTIDE SEQUENCE</scope>
    <source>
        <strain evidence="11">CNM-CM6106</strain>
    </source>
</reference>
<keyword evidence="6 8" id="KW-0326">Glycosidase</keyword>
<dbReference type="InterPro" id="IPR001223">
    <property type="entry name" value="Glyco_hydro18_cat"/>
</dbReference>
<evidence type="ECO:0000256" key="2">
    <source>
        <dbReference type="ARBA" id="ARBA00012729"/>
    </source>
</evidence>
<evidence type="ECO:0000256" key="1">
    <source>
        <dbReference type="ARBA" id="ARBA00000822"/>
    </source>
</evidence>
<dbReference type="FunFam" id="3.20.20.80:FF:000159">
    <property type="entry name" value="Class V chitinase, putative"/>
    <property type="match status" value="1"/>
</dbReference>
<dbReference type="PROSITE" id="PS01095">
    <property type="entry name" value="GH18_1"/>
    <property type="match status" value="1"/>
</dbReference>
<name>A0A8H6Q5Y9_9EURO</name>
<evidence type="ECO:0000256" key="4">
    <source>
        <dbReference type="ARBA" id="ARBA00023024"/>
    </source>
</evidence>
<dbReference type="GO" id="GO:0008843">
    <property type="term" value="F:endochitinase activity"/>
    <property type="evidence" value="ECO:0007669"/>
    <property type="project" value="UniProtKB-EC"/>
</dbReference>
<evidence type="ECO:0000256" key="8">
    <source>
        <dbReference type="RuleBase" id="RU000489"/>
    </source>
</evidence>
<keyword evidence="7" id="KW-0624">Polysaccharide degradation</keyword>
<dbReference type="PANTHER" id="PTHR11177">
    <property type="entry name" value="CHITINASE"/>
    <property type="match status" value="1"/>
</dbReference>
<dbReference type="InterPro" id="IPR001579">
    <property type="entry name" value="Glyco_hydro_18_chit_AS"/>
</dbReference>
<dbReference type="AlphaFoldDB" id="A0A8H6Q5Y9"/>
<accession>A0A8H6Q5Y9</accession>
<organism evidence="11 12">
    <name type="scientific">Aspergillus hiratsukae</name>
    <dbReference type="NCBI Taxonomy" id="1194566"/>
    <lineage>
        <taxon>Eukaryota</taxon>
        <taxon>Fungi</taxon>
        <taxon>Dikarya</taxon>
        <taxon>Ascomycota</taxon>
        <taxon>Pezizomycotina</taxon>
        <taxon>Eurotiomycetes</taxon>
        <taxon>Eurotiomycetidae</taxon>
        <taxon>Eurotiales</taxon>
        <taxon>Aspergillaceae</taxon>
        <taxon>Aspergillus</taxon>
        <taxon>Aspergillus subgen. Fumigati</taxon>
    </lineage>
</organism>
<gene>
    <name evidence="11" type="ORF">CNMCM6106_002399</name>
</gene>
<dbReference type="Proteomes" id="UP000662466">
    <property type="component" value="Unassembled WGS sequence"/>
</dbReference>
<comment type="similarity">
    <text evidence="9">Belongs to the glycosyl hydrolase 18 family.</text>
</comment>
<keyword evidence="3 8" id="KW-0378">Hydrolase</keyword>
<dbReference type="PROSITE" id="PS51910">
    <property type="entry name" value="GH18_2"/>
    <property type="match status" value="1"/>
</dbReference>
<dbReference type="EMBL" id="JACBAF010002134">
    <property type="protein sequence ID" value="KAF7166683.1"/>
    <property type="molecule type" value="Genomic_DNA"/>
</dbReference>
<sequence length="385" mass="42897">MLELLFLDEMELRFAMYIDEYKFLCASQNTKLHRYHTVDLPGSDQTQGVTHAIMAFANSSLFNTESPAQFEPFEPLDKTRKRFRPGTKVMIAIEGWGDTSGFSEGAKDEASRTRYAKNVAAMVNSLGFDGVDIDWEYPGGNGDDYRRVPNCKKISEIESYPLFLQAIRQAIGPNKLLSIAVPGKRTDMIAFTKEQGPKLWPSVDMVNIMSYDLMNRRAKVTNHHTSVMGSLDSIKAYEESGLDTTKINLGFAYYAKWFMTDPSSNCSEHPVGCAVVNLESPDGTDSGKSGVLTLEKSNMDTAPVNLTVSTDGTCGFAKGTRCPVNSYCSQYGNWRIRALQSQNFISAEKEIIATKRDLLSRGVILNIPCTKRVLRVLVFADRGEF</sequence>
<evidence type="ECO:0000313" key="12">
    <source>
        <dbReference type="Proteomes" id="UP000662466"/>
    </source>
</evidence>